<evidence type="ECO:0000256" key="1">
    <source>
        <dbReference type="SAM" id="MobiDB-lite"/>
    </source>
</evidence>
<dbReference type="AlphaFoldDB" id="A0A9Q3PQP4"/>
<evidence type="ECO:0000313" key="3">
    <source>
        <dbReference type="Proteomes" id="UP000765509"/>
    </source>
</evidence>
<organism evidence="2 3">
    <name type="scientific">Austropuccinia psidii MF-1</name>
    <dbReference type="NCBI Taxonomy" id="1389203"/>
    <lineage>
        <taxon>Eukaryota</taxon>
        <taxon>Fungi</taxon>
        <taxon>Dikarya</taxon>
        <taxon>Basidiomycota</taxon>
        <taxon>Pucciniomycotina</taxon>
        <taxon>Pucciniomycetes</taxon>
        <taxon>Pucciniales</taxon>
        <taxon>Sphaerophragmiaceae</taxon>
        <taxon>Austropuccinia</taxon>
    </lineage>
</organism>
<feature type="compositionally biased region" description="Basic and acidic residues" evidence="1">
    <location>
        <begin position="42"/>
        <end position="53"/>
    </location>
</feature>
<feature type="compositionally biased region" description="Polar residues" evidence="1">
    <location>
        <begin position="24"/>
        <end position="40"/>
    </location>
</feature>
<reference evidence="2" key="1">
    <citation type="submission" date="2021-03" db="EMBL/GenBank/DDBJ databases">
        <title>Draft genome sequence of rust myrtle Austropuccinia psidii MF-1, a brazilian biotype.</title>
        <authorList>
            <person name="Quecine M.C."/>
            <person name="Pachon D.M.R."/>
            <person name="Bonatelli M.L."/>
            <person name="Correr F.H."/>
            <person name="Franceschini L.M."/>
            <person name="Leite T.F."/>
            <person name="Margarido G.R.A."/>
            <person name="Almeida C.A."/>
            <person name="Ferrarezi J.A."/>
            <person name="Labate C.A."/>
        </authorList>
    </citation>
    <scope>NUCLEOTIDE SEQUENCE</scope>
    <source>
        <strain evidence="2">MF-1</strain>
    </source>
</reference>
<keyword evidence="3" id="KW-1185">Reference proteome</keyword>
<feature type="region of interest" description="Disordered" evidence="1">
    <location>
        <begin position="1"/>
        <end position="85"/>
    </location>
</feature>
<gene>
    <name evidence="2" type="ORF">O181_110304</name>
</gene>
<dbReference type="Proteomes" id="UP000765509">
    <property type="component" value="Unassembled WGS sequence"/>
</dbReference>
<dbReference type="EMBL" id="AVOT02086526">
    <property type="protein sequence ID" value="MBW0570589.1"/>
    <property type="molecule type" value="Genomic_DNA"/>
</dbReference>
<comment type="caution">
    <text evidence="2">The sequence shown here is derived from an EMBL/GenBank/DDBJ whole genome shotgun (WGS) entry which is preliminary data.</text>
</comment>
<evidence type="ECO:0000313" key="2">
    <source>
        <dbReference type="EMBL" id="MBW0570589.1"/>
    </source>
</evidence>
<name>A0A9Q3PQP4_9BASI</name>
<sequence length="122" mass="13545">MFSEDKKKRPSQGKDNSPVEAPQAYTSKNYASTSAKQGQANPKEKSERQEKGKAKGKGKCKTKVEQALPTELQNSQEGEESQKQCVQYGKNSHGIQKQGGGNIERIIYKEVDSVKLVTHFET</sequence>
<protein>
    <submittedName>
        <fullName evidence="2">Uncharacterized protein</fullName>
    </submittedName>
</protein>
<accession>A0A9Q3PQP4</accession>
<proteinExistence type="predicted"/>